<dbReference type="STRING" id="41047.A0A397HK69"/>
<dbReference type="Gene3D" id="3.50.50.60">
    <property type="entry name" value="FAD/NAD(P)-binding domain"/>
    <property type="match status" value="1"/>
</dbReference>
<organism evidence="5 6">
    <name type="scientific">Aspergillus thermomutatus</name>
    <name type="common">Neosartorya pseudofischeri</name>
    <dbReference type="NCBI Taxonomy" id="41047"/>
    <lineage>
        <taxon>Eukaryota</taxon>
        <taxon>Fungi</taxon>
        <taxon>Dikarya</taxon>
        <taxon>Ascomycota</taxon>
        <taxon>Pezizomycotina</taxon>
        <taxon>Eurotiomycetes</taxon>
        <taxon>Eurotiomycetidae</taxon>
        <taxon>Eurotiales</taxon>
        <taxon>Aspergillaceae</taxon>
        <taxon>Aspergillus</taxon>
        <taxon>Aspergillus subgen. Fumigati</taxon>
    </lineage>
</organism>
<dbReference type="GeneID" id="38129850"/>
<keyword evidence="1" id="KW-0285">Flavoprotein</keyword>
<evidence type="ECO:0000256" key="2">
    <source>
        <dbReference type="ARBA" id="ARBA00022827"/>
    </source>
</evidence>
<accession>A0A397HK69</accession>
<gene>
    <name evidence="5" type="ORF">CDV56_107876</name>
</gene>
<keyword evidence="6" id="KW-1185">Reference proteome</keyword>
<sequence>MAQLKILICGAGIAGPALAFWLSKLGHDVTVIERFPALRTTGLQIDLRGHGIEVMRRMGLEQSFRAKSVKEQGLEVVDRSGRRRAYFPANRSGKGLQSFTTDFEILRGDLCQLLYSATVDRVKYVFGTSLEGITDHDGYVEALFSDGRKENFDLIVGADGQGSRTRRLILDPDAADPFHPLGVYIAYFTIPQPIRGDEYLATIYVAPQRRFVFTRRHNAREIQVYLACKPDSNRLKNAQKGDVMEEKSGFAEIFRGAGWQAEDIIKSLEHADDFYCERLGLVKLDCWSRGRVVLLGDAAFCPSATTGMGTTCSLVGAYILAGEIGKRCRGGSGVDTDGSATKDALSSAFKAYEQRFRPFIDQVQKGLSDGPSVWDQIPSTSFGIAVLNFLLAIASFFRLDVLARLVLREDVKGWALPDYDEMM</sequence>
<dbReference type="RefSeq" id="XP_026616619.1">
    <property type="nucleotide sequence ID" value="XM_026761495.1"/>
</dbReference>
<dbReference type="EMBL" id="NKHU02000040">
    <property type="protein sequence ID" value="RHZ62016.1"/>
    <property type="molecule type" value="Genomic_DNA"/>
</dbReference>
<feature type="domain" description="FAD-binding" evidence="4">
    <location>
        <begin position="5"/>
        <end position="332"/>
    </location>
</feature>
<dbReference type="PRINTS" id="PR00420">
    <property type="entry name" value="RNGMNOXGNASE"/>
</dbReference>
<protein>
    <recommendedName>
        <fullName evidence="4">FAD-binding domain-containing protein</fullName>
    </recommendedName>
</protein>
<keyword evidence="2" id="KW-0274">FAD</keyword>
<dbReference type="InterPro" id="IPR002938">
    <property type="entry name" value="FAD-bd"/>
</dbReference>
<dbReference type="PANTHER" id="PTHR46865:SF7">
    <property type="entry name" value="MONOOXYGENASE, PUTATIVE (AFU_ORTHOLOGUE AFUA_8G07040)-RELATED"/>
    <property type="match status" value="1"/>
</dbReference>
<dbReference type="GO" id="GO:0071949">
    <property type="term" value="F:FAD binding"/>
    <property type="evidence" value="ECO:0007669"/>
    <property type="project" value="InterPro"/>
</dbReference>
<comment type="caution">
    <text evidence="5">The sequence shown here is derived from an EMBL/GenBank/DDBJ whole genome shotgun (WGS) entry which is preliminary data.</text>
</comment>
<proteinExistence type="predicted"/>
<evidence type="ECO:0000256" key="1">
    <source>
        <dbReference type="ARBA" id="ARBA00022630"/>
    </source>
</evidence>
<dbReference type="Pfam" id="PF01494">
    <property type="entry name" value="FAD_binding_3"/>
    <property type="match status" value="1"/>
</dbReference>
<name>A0A397HK69_ASPTH</name>
<dbReference type="AlphaFoldDB" id="A0A397HK69"/>
<dbReference type="GO" id="GO:0016491">
    <property type="term" value="F:oxidoreductase activity"/>
    <property type="evidence" value="ECO:0007669"/>
    <property type="project" value="UniProtKB-KW"/>
</dbReference>
<dbReference type="VEuPathDB" id="FungiDB:CDV56_107876"/>
<dbReference type="SUPFAM" id="SSF51905">
    <property type="entry name" value="FAD/NAD(P)-binding domain"/>
    <property type="match status" value="1"/>
</dbReference>
<dbReference type="InterPro" id="IPR036188">
    <property type="entry name" value="FAD/NAD-bd_sf"/>
</dbReference>
<keyword evidence="3" id="KW-0560">Oxidoreductase</keyword>
<dbReference type="OrthoDB" id="655030at2759"/>
<reference evidence="5" key="1">
    <citation type="submission" date="2018-08" db="EMBL/GenBank/DDBJ databases">
        <title>Draft genome sequence of azole-resistant Aspergillus thermomutatus (Neosartorya pseudofischeri) strain HMR AF 39, isolated from a human nasal aspirate.</title>
        <authorList>
            <person name="Parent-Michaud M."/>
            <person name="Dufresne P.J."/>
            <person name="Fournier E."/>
            <person name="Martineau C."/>
            <person name="Moreira S."/>
            <person name="Perkins V."/>
            <person name="De Repentigny L."/>
            <person name="Dufresne S.F."/>
        </authorList>
    </citation>
    <scope>NUCLEOTIDE SEQUENCE [LARGE SCALE GENOMIC DNA]</scope>
    <source>
        <strain evidence="5">HMR AF 39</strain>
    </source>
</reference>
<evidence type="ECO:0000313" key="5">
    <source>
        <dbReference type="EMBL" id="RHZ62016.1"/>
    </source>
</evidence>
<dbReference type="PANTHER" id="PTHR46865">
    <property type="entry name" value="OXIDOREDUCTASE-RELATED"/>
    <property type="match status" value="1"/>
</dbReference>
<evidence type="ECO:0000256" key="3">
    <source>
        <dbReference type="ARBA" id="ARBA00023002"/>
    </source>
</evidence>
<evidence type="ECO:0000259" key="4">
    <source>
        <dbReference type="Pfam" id="PF01494"/>
    </source>
</evidence>
<evidence type="ECO:0000313" key="6">
    <source>
        <dbReference type="Proteomes" id="UP000215305"/>
    </source>
</evidence>
<dbReference type="InterPro" id="IPR051704">
    <property type="entry name" value="FAD_aromatic-hydroxylase"/>
</dbReference>
<dbReference type="Proteomes" id="UP000215305">
    <property type="component" value="Unassembled WGS sequence"/>
</dbReference>